<dbReference type="Proteomes" id="UP001222275">
    <property type="component" value="Chromosome"/>
</dbReference>
<proteinExistence type="predicted"/>
<evidence type="ECO:0000313" key="2">
    <source>
        <dbReference type="Proteomes" id="UP001222275"/>
    </source>
</evidence>
<name>A0ABY8C799_9GAMM</name>
<keyword evidence="2" id="KW-1185">Reference proteome</keyword>
<accession>A0ABY8C799</accession>
<reference evidence="1 2" key="1">
    <citation type="submission" date="2022-06" db="EMBL/GenBank/DDBJ databases">
        <title>Thiomicrohabdus sp. nov, an obligately chemolithoautotrophic, sulfur-oxidizing bacterium isolated from beach of Guanyin Mountain. Amoy.</title>
        <authorList>
            <person name="Zhu H."/>
        </authorList>
    </citation>
    <scope>NUCLEOTIDE SEQUENCE [LARGE SCALE GENOMIC DNA]</scope>
    <source>
        <strain evidence="1 2">XGS-01</strain>
    </source>
</reference>
<protein>
    <submittedName>
        <fullName evidence="1">Uncharacterized protein</fullName>
    </submittedName>
</protein>
<evidence type="ECO:0000313" key="1">
    <source>
        <dbReference type="EMBL" id="WEJ61839.1"/>
    </source>
</evidence>
<dbReference type="EMBL" id="CP102381">
    <property type="protein sequence ID" value="WEJ61839.1"/>
    <property type="molecule type" value="Genomic_DNA"/>
</dbReference>
<dbReference type="RefSeq" id="WP_275594098.1">
    <property type="nucleotide sequence ID" value="NZ_CP102381.1"/>
</dbReference>
<gene>
    <name evidence="1" type="ORF">NR989_07400</name>
</gene>
<sequence length="160" mass="18844">MPSDNQILTLKLNSENKIIHAQPEKHYFLVNKESLKLCNSELHKTIKTELYEYFLNHSYTIQSNKQFGSYPAEIIFMDGVKYLVQLHYENKVINLDNLKTILYFNFINIESYSKGRNLVGSYLEDKAIEMQLAAAFEELNRLSSQSEYWNTEDTNLFKKL</sequence>
<organism evidence="1 2">
    <name type="scientific">Thiomicrorhabdus lithotrophica</name>
    <dbReference type="NCBI Taxonomy" id="2949997"/>
    <lineage>
        <taxon>Bacteria</taxon>
        <taxon>Pseudomonadati</taxon>
        <taxon>Pseudomonadota</taxon>
        <taxon>Gammaproteobacteria</taxon>
        <taxon>Thiotrichales</taxon>
        <taxon>Piscirickettsiaceae</taxon>
        <taxon>Thiomicrorhabdus</taxon>
    </lineage>
</organism>